<evidence type="ECO:0000313" key="17">
    <source>
        <dbReference type="EMBL" id="CAL1540708.1"/>
    </source>
</evidence>
<evidence type="ECO:0000256" key="5">
    <source>
        <dbReference type="ARBA" id="ARBA00022826"/>
    </source>
</evidence>
<comment type="catalytic activity">
    <reaction evidence="11">
        <text>K(+)(in) = K(+)(out)</text>
        <dbReference type="Rhea" id="RHEA:29463"/>
        <dbReference type="ChEBI" id="CHEBI:29103"/>
    </reaction>
</comment>
<evidence type="ECO:0000259" key="14">
    <source>
        <dbReference type="Pfam" id="PF03493"/>
    </source>
</evidence>
<proteinExistence type="predicted"/>
<evidence type="ECO:0000256" key="11">
    <source>
        <dbReference type="ARBA" id="ARBA00034430"/>
    </source>
</evidence>
<dbReference type="PANTHER" id="PTHR10027:SF10">
    <property type="entry name" value="SLOWPOKE 2, ISOFORM D"/>
    <property type="match status" value="1"/>
</dbReference>
<dbReference type="FunFam" id="3.40.50.720:FF:000011">
    <property type="entry name" value="Potassium channel subfamily T member 1"/>
    <property type="match status" value="1"/>
</dbReference>
<evidence type="ECO:0000256" key="2">
    <source>
        <dbReference type="ARBA" id="ARBA00022448"/>
    </source>
</evidence>
<keyword evidence="7 13" id="KW-1133">Transmembrane helix</keyword>
<comment type="subcellular location">
    <subcellularLocation>
        <location evidence="1">Membrane</location>
        <topology evidence="1">Multi-pass membrane protein</topology>
    </subcellularLocation>
</comment>
<feature type="transmembrane region" description="Helical" evidence="13">
    <location>
        <begin position="306"/>
        <end position="323"/>
    </location>
</feature>
<dbReference type="GO" id="GO:0005886">
    <property type="term" value="C:plasma membrane"/>
    <property type="evidence" value="ECO:0007669"/>
    <property type="project" value="TreeGrafter"/>
</dbReference>
<dbReference type="Gene3D" id="3.40.50.720">
    <property type="entry name" value="NAD(P)-binding Rossmann-like Domain"/>
    <property type="match status" value="2"/>
</dbReference>
<evidence type="ECO:0000256" key="8">
    <source>
        <dbReference type="ARBA" id="ARBA00023065"/>
    </source>
</evidence>
<dbReference type="InterPro" id="IPR003148">
    <property type="entry name" value="RCK_N"/>
</dbReference>
<keyword evidence="5" id="KW-0631">Potassium channel</keyword>
<feature type="domain" description="RCK N-terminal" evidence="16">
    <location>
        <begin position="375"/>
        <end position="494"/>
    </location>
</feature>
<evidence type="ECO:0000256" key="1">
    <source>
        <dbReference type="ARBA" id="ARBA00004141"/>
    </source>
</evidence>
<evidence type="ECO:0000256" key="7">
    <source>
        <dbReference type="ARBA" id="ARBA00022989"/>
    </source>
</evidence>
<keyword evidence="6" id="KW-0630">Potassium</keyword>
<evidence type="ECO:0000259" key="16">
    <source>
        <dbReference type="Pfam" id="PF22614"/>
    </source>
</evidence>
<evidence type="ECO:0000256" key="13">
    <source>
        <dbReference type="SAM" id="Phobius"/>
    </source>
</evidence>
<protein>
    <recommendedName>
        <fullName evidence="19">Potassium channel subfamily T member 2</fullName>
    </recommendedName>
</protein>
<feature type="transmembrane region" description="Helical" evidence="13">
    <location>
        <begin position="171"/>
        <end position="191"/>
    </location>
</feature>
<dbReference type="InterPro" id="IPR003929">
    <property type="entry name" value="K_chnl_BK_asu"/>
</dbReference>
<name>A0AAV2I2A1_LYMST</name>
<dbReference type="EMBL" id="CAXITT010000395">
    <property type="protein sequence ID" value="CAL1540708.1"/>
    <property type="molecule type" value="Genomic_DNA"/>
</dbReference>
<dbReference type="Pfam" id="PF07885">
    <property type="entry name" value="Ion_trans_2"/>
    <property type="match status" value="1"/>
</dbReference>
<dbReference type="FunFam" id="3.40.50.720:FF:000034">
    <property type="entry name" value="Potassium channel subfamily T member 1"/>
    <property type="match status" value="1"/>
</dbReference>
<dbReference type="InterPro" id="IPR013099">
    <property type="entry name" value="K_chnl_dom"/>
</dbReference>
<evidence type="ECO:0000256" key="12">
    <source>
        <dbReference type="SAM" id="MobiDB-lite"/>
    </source>
</evidence>
<feature type="region of interest" description="Disordered" evidence="12">
    <location>
        <begin position="1111"/>
        <end position="1134"/>
    </location>
</feature>
<keyword evidence="3" id="KW-0633">Potassium transport</keyword>
<dbReference type="GO" id="GO:0005228">
    <property type="term" value="F:intracellular sodium-activated potassium channel activity"/>
    <property type="evidence" value="ECO:0007669"/>
    <property type="project" value="TreeGrafter"/>
</dbReference>
<evidence type="ECO:0000256" key="10">
    <source>
        <dbReference type="ARBA" id="ARBA00023303"/>
    </source>
</evidence>
<feature type="region of interest" description="Disordered" evidence="12">
    <location>
        <begin position="694"/>
        <end position="719"/>
    </location>
</feature>
<feature type="domain" description="Calcium-activated potassium channel BK alpha subunit" evidence="14">
    <location>
        <begin position="509"/>
        <end position="603"/>
    </location>
</feature>
<gene>
    <name evidence="17" type="ORF">GSLYS_00014357001</name>
</gene>
<keyword evidence="18" id="KW-1185">Reference proteome</keyword>
<keyword evidence="10" id="KW-0407">Ion channel</keyword>
<dbReference type="Proteomes" id="UP001497497">
    <property type="component" value="Unassembled WGS sequence"/>
</dbReference>
<dbReference type="Pfam" id="PF03493">
    <property type="entry name" value="BK_channel_a"/>
    <property type="match status" value="1"/>
</dbReference>
<accession>A0AAV2I2A1</accession>
<evidence type="ECO:0000256" key="4">
    <source>
        <dbReference type="ARBA" id="ARBA00022692"/>
    </source>
</evidence>
<evidence type="ECO:0000256" key="9">
    <source>
        <dbReference type="ARBA" id="ARBA00023136"/>
    </source>
</evidence>
<keyword evidence="8" id="KW-0406">Ion transport</keyword>
<feature type="domain" description="RCK N-terminal" evidence="16">
    <location>
        <begin position="845"/>
        <end position="965"/>
    </location>
</feature>
<feature type="domain" description="Potassium channel" evidence="15">
    <location>
        <begin position="273"/>
        <end position="347"/>
    </location>
</feature>
<dbReference type="Pfam" id="PF22614">
    <property type="entry name" value="Slo-like_RCK"/>
    <property type="match status" value="2"/>
</dbReference>
<feature type="transmembrane region" description="Helical" evidence="13">
    <location>
        <begin position="330"/>
        <end position="347"/>
    </location>
</feature>
<keyword evidence="9 13" id="KW-0472">Membrane</keyword>
<dbReference type="GO" id="GO:0015271">
    <property type="term" value="F:outward rectifier potassium channel activity"/>
    <property type="evidence" value="ECO:0007669"/>
    <property type="project" value="TreeGrafter"/>
</dbReference>
<reference evidence="17 18" key="1">
    <citation type="submission" date="2024-04" db="EMBL/GenBank/DDBJ databases">
        <authorList>
            <consortium name="Genoscope - CEA"/>
            <person name="William W."/>
        </authorList>
    </citation>
    <scope>NUCLEOTIDE SEQUENCE [LARGE SCALE GENOMIC DNA]</scope>
</reference>
<organism evidence="17 18">
    <name type="scientific">Lymnaea stagnalis</name>
    <name type="common">Great pond snail</name>
    <name type="synonym">Helix stagnalis</name>
    <dbReference type="NCBI Taxonomy" id="6523"/>
    <lineage>
        <taxon>Eukaryota</taxon>
        <taxon>Metazoa</taxon>
        <taxon>Spiralia</taxon>
        <taxon>Lophotrochozoa</taxon>
        <taxon>Mollusca</taxon>
        <taxon>Gastropoda</taxon>
        <taxon>Heterobranchia</taxon>
        <taxon>Euthyneura</taxon>
        <taxon>Panpulmonata</taxon>
        <taxon>Hygrophila</taxon>
        <taxon>Lymnaeoidea</taxon>
        <taxon>Lymnaeidae</taxon>
        <taxon>Lymnaea</taxon>
    </lineage>
</organism>
<evidence type="ECO:0000256" key="3">
    <source>
        <dbReference type="ARBA" id="ARBA00022538"/>
    </source>
</evidence>
<sequence>MSIHVVLPDLRRESISSIHSADSARIEDIFENDEIDEDDYIDSRRNEMDAKGRQIFTVGNGYGLSVEERNILSRRPSTASGDDGRHSIYLGHQLSFRGKLRKFFIRNPSTRLGCTFFELAIRVMMCVTYVVRVCLDDITGYECDGCPCDANSSDISEEINWYVLGWVDRSMALWIIEVTLSFVCLLKALLFITIARRGHRKELLISLTFFLELICDIPILVTLCQPFKLRNIFVPVYLNCWLAARSLKKIYNDLHLTKRKFQTISVTLLQQMILLFVNISCLLFTTVCTIQHIQRASRDPAKHLDMLNAFYFVIVTFSTVGYGDFSPDFWLGRVFMILTIALAFVTLPSQIQGLISTYMERVNTGGEYSRGSTNSKQHVIVCSSTLSQDSLMDFLNEFYCNPKLEDRTVILLCPQDLDSRKQVILKDPKWARRVIYIKGSALKDVDLMRCRASEAYACFFLAPRPTQDKVRADRHTILRSWAVKDYAPACKQYVYLFIAANKIHVKFADHVVCEEELSYALLANNCLYPGLSTLVSLLVHSSPQHENVGPIELWQDIYGRHSQNEIYHIQLQKSVFFGIYIGETFPRASSDAHRRFGVALLAVLDSESLSPRLQLNPGPSYRLKGGDICFYMSVTREEYSKIPTNSLQRSSFKEAKTCGHNTQRSKALSNTTLVQIESDQNVFETITSFLETKSSFPDSGRGSPEVHMSPVHSEPVERNEDAHEKYIRCISNSSTAPLLEGSIGEEVSEEKNEQVSLGDSTTIELDNSASSDAAQKHDSGQVFQFYHDLGQEKLINGTPPLTMSSGFGGTSCHMRTEPRPVCCLEWGKNCDHCTYKNANDGRWNQQLIILLAEHTTGGIFNFIVPLRSSFIDLHRLSPIVLLLEETPDAVFLETIAQFPLVYYMTGSIWSIDELLVAGMNQASHLVVVNRDTDSNYEGEEFMEDSETIVAVQTINKLFPNVTVLTELSQTSNMRFMKFSAHHSSTDILKQKSAISSNMYEIFRLPFAAGHVFSASMLDTLLYQTFTKGYLITFIRLLLGIDGEEGSGHVSSILIKKSTILRFSEYGTFYKALCLTTGEIPFAIYRTENVPIPEQTENSFHFTALQNNGIKKSKSMMSPGKSKMGRPKSHSINSVNGQHSQRRFSAICHPQFADLGSLVQKRIQSLEMPGQGYSEMSKAATFSYIISNPSPGQKLKVGDIIYVIQPSSMCATPSKRPHIKTNRQITTRYLTPGESSPRDNRMSTVCENGDELHSFTEKTSL</sequence>
<comment type="caution">
    <text evidence="17">The sequence shown here is derived from an EMBL/GenBank/DDBJ whole genome shotgun (WGS) entry which is preliminary data.</text>
</comment>
<evidence type="ECO:0000259" key="15">
    <source>
        <dbReference type="Pfam" id="PF07885"/>
    </source>
</evidence>
<evidence type="ECO:0000313" key="18">
    <source>
        <dbReference type="Proteomes" id="UP001497497"/>
    </source>
</evidence>
<dbReference type="Gene3D" id="1.10.287.70">
    <property type="match status" value="1"/>
</dbReference>
<dbReference type="AlphaFoldDB" id="A0AAV2I2A1"/>
<dbReference type="InterPro" id="IPR047871">
    <property type="entry name" value="K_chnl_Slo-like"/>
</dbReference>
<dbReference type="PANTHER" id="PTHR10027">
    <property type="entry name" value="CALCIUM-ACTIVATED POTASSIUM CHANNEL ALPHA CHAIN"/>
    <property type="match status" value="1"/>
</dbReference>
<feature type="transmembrane region" description="Helical" evidence="13">
    <location>
        <begin position="268"/>
        <end position="294"/>
    </location>
</feature>
<keyword evidence="2" id="KW-0813">Transport</keyword>
<keyword evidence="4 13" id="KW-0812">Transmembrane</keyword>
<evidence type="ECO:0000256" key="6">
    <source>
        <dbReference type="ARBA" id="ARBA00022958"/>
    </source>
</evidence>
<dbReference type="SUPFAM" id="SSF81324">
    <property type="entry name" value="Voltage-gated potassium channels"/>
    <property type="match status" value="1"/>
</dbReference>
<evidence type="ECO:0008006" key="19">
    <source>
        <dbReference type="Google" id="ProtNLM"/>
    </source>
</evidence>